<evidence type="ECO:0000256" key="2">
    <source>
        <dbReference type="PROSITE-ProRule" id="PRU00497"/>
    </source>
</evidence>
<feature type="region of interest" description="Disordered" evidence="3">
    <location>
        <begin position="78"/>
        <end position="106"/>
    </location>
</feature>
<evidence type="ECO:0000256" key="4">
    <source>
        <dbReference type="SAM" id="SignalP"/>
    </source>
</evidence>
<dbReference type="OrthoDB" id="6352286at2759"/>
<evidence type="ECO:0000256" key="1">
    <source>
        <dbReference type="ARBA" id="ARBA00022460"/>
    </source>
</evidence>
<dbReference type="InterPro" id="IPR000618">
    <property type="entry name" value="Insect_cuticle"/>
</dbReference>
<dbReference type="Pfam" id="PF00379">
    <property type="entry name" value="Chitin_bind_4"/>
    <property type="match status" value="1"/>
</dbReference>
<feature type="compositionally biased region" description="Acidic residues" evidence="3">
    <location>
        <begin position="96"/>
        <end position="106"/>
    </location>
</feature>
<dbReference type="KEGG" id="hazt:108683086"/>
<dbReference type="PROSITE" id="PS00233">
    <property type="entry name" value="CHIT_BIND_RR_1"/>
    <property type="match status" value="1"/>
</dbReference>
<keyword evidence="5" id="KW-1185">Reference proteome</keyword>
<name>A0A8B7PQV3_HYAAZ</name>
<proteinExistence type="predicted"/>
<organism evidence="5 6">
    <name type="scientific">Hyalella azteca</name>
    <name type="common">Amphipod</name>
    <dbReference type="NCBI Taxonomy" id="294128"/>
    <lineage>
        <taxon>Eukaryota</taxon>
        <taxon>Metazoa</taxon>
        <taxon>Ecdysozoa</taxon>
        <taxon>Arthropoda</taxon>
        <taxon>Crustacea</taxon>
        <taxon>Multicrustacea</taxon>
        <taxon>Malacostraca</taxon>
        <taxon>Eumalacostraca</taxon>
        <taxon>Peracarida</taxon>
        <taxon>Amphipoda</taxon>
        <taxon>Senticaudata</taxon>
        <taxon>Talitrida</taxon>
        <taxon>Talitroidea</taxon>
        <taxon>Hyalellidae</taxon>
        <taxon>Hyalella</taxon>
    </lineage>
</organism>
<reference evidence="6" key="1">
    <citation type="submission" date="2025-08" db="UniProtKB">
        <authorList>
            <consortium name="RefSeq"/>
        </authorList>
    </citation>
    <scope>IDENTIFICATION</scope>
    <source>
        <tissue evidence="6">Whole organism</tissue>
    </source>
</reference>
<sequence>MKLLVALALFGMVVLAAASPMTVSNVQENFSHVQEVDDDGDEITGTYRWRDNEGNEFFVTYVADDDGFRVLESNAVPATSGGVRADGNQGSFKSVEDDDDLFDDRK</sequence>
<dbReference type="GO" id="GO:0042302">
    <property type="term" value="F:structural constituent of cuticle"/>
    <property type="evidence" value="ECO:0007669"/>
    <property type="project" value="UniProtKB-UniRule"/>
</dbReference>
<dbReference type="GeneID" id="108683086"/>
<protein>
    <submittedName>
        <fullName evidence="6">Uncharacterized protein LOC108683086 isoform X1</fullName>
    </submittedName>
</protein>
<evidence type="ECO:0000313" key="6">
    <source>
        <dbReference type="RefSeq" id="XP_018027856.1"/>
    </source>
</evidence>
<dbReference type="RefSeq" id="XP_018027856.1">
    <property type="nucleotide sequence ID" value="XM_018172367.2"/>
</dbReference>
<keyword evidence="1 2" id="KW-0193">Cuticle</keyword>
<keyword evidence="4" id="KW-0732">Signal</keyword>
<dbReference type="InterPro" id="IPR031311">
    <property type="entry name" value="CHIT_BIND_RR_consensus"/>
</dbReference>
<dbReference type="AlphaFoldDB" id="A0A8B7PQV3"/>
<evidence type="ECO:0000256" key="3">
    <source>
        <dbReference type="SAM" id="MobiDB-lite"/>
    </source>
</evidence>
<dbReference type="Proteomes" id="UP000694843">
    <property type="component" value="Unplaced"/>
</dbReference>
<evidence type="ECO:0000313" key="5">
    <source>
        <dbReference type="Proteomes" id="UP000694843"/>
    </source>
</evidence>
<feature type="chain" id="PRO_5034340756" evidence="4">
    <location>
        <begin position="19"/>
        <end position="106"/>
    </location>
</feature>
<feature type="signal peptide" evidence="4">
    <location>
        <begin position="1"/>
        <end position="18"/>
    </location>
</feature>
<gene>
    <name evidence="6" type="primary">LOC108683086</name>
</gene>
<accession>A0A8B7PQV3</accession>
<dbReference type="PROSITE" id="PS51155">
    <property type="entry name" value="CHIT_BIND_RR_2"/>
    <property type="match status" value="1"/>
</dbReference>